<feature type="transmembrane region" description="Helical" evidence="6">
    <location>
        <begin position="237"/>
        <end position="258"/>
    </location>
</feature>
<feature type="transmembrane region" description="Helical" evidence="6">
    <location>
        <begin position="64"/>
        <end position="85"/>
    </location>
</feature>
<evidence type="ECO:0000256" key="6">
    <source>
        <dbReference type="SAM" id="Phobius"/>
    </source>
</evidence>
<feature type="transmembrane region" description="Helical" evidence="6">
    <location>
        <begin position="97"/>
        <end position="116"/>
    </location>
</feature>
<feature type="transmembrane region" description="Helical" evidence="6">
    <location>
        <begin position="122"/>
        <end position="142"/>
    </location>
</feature>
<feature type="domain" description="EamA" evidence="7">
    <location>
        <begin position="35"/>
        <end position="159"/>
    </location>
</feature>
<sequence length="318" mass="33334">MSAHDSQSALVTNLDAVVDTDEVPTTVKSMTSETKGMWLGAIGIAIFSLTLPFTRMVVAELNPVLIALGRAVVAACCSVLLLWWTNAPRPTRSQLKSLLIIASGVVVGFPVFSSIAMSQISASHGAIVLGILPLATALFGALRFGERPSIGFWITALIGSALVAAFAMEEGGGSLQLGDLAMLIAVIAAAMGYAEGGRLSESMSGQQVISWALVLSMPIVLPVTIWLALHYGVKASAGAWVGFAYVSLFSMFIGFFFWYKGLALGGIARVGQVQLIQPFLTLLGAAAILGEALELRSFLFALAIISVVAAGKKMAIKR</sequence>
<feature type="domain" description="EamA" evidence="7">
    <location>
        <begin position="177"/>
        <end position="307"/>
    </location>
</feature>
<dbReference type="Pfam" id="PF00892">
    <property type="entry name" value="EamA"/>
    <property type="match status" value="2"/>
</dbReference>
<evidence type="ECO:0000313" key="9">
    <source>
        <dbReference type="Proteomes" id="UP000294737"/>
    </source>
</evidence>
<proteinExistence type="inferred from homology"/>
<dbReference type="PANTHER" id="PTHR32322:SF2">
    <property type="entry name" value="EAMA DOMAIN-CONTAINING PROTEIN"/>
    <property type="match status" value="1"/>
</dbReference>
<keyword evidence="3 6" id="KW-0812">Transmembrane</keyword>
<keyword evidence="4 6" id="KW-1133">Transmembrane helix</keyword>
<dbReference type="PANTHER" id="PTHR32322">
    <property type="entry name" value="INNER MEMBRANE TRANSPORTER"/>
    <property type="match status" value="1"/>
</dbReference>
<comment type="similarity">
    <text evidence="2">Belongs to the EamA transporter family.</text>
</comment>
<evidence type="ECO:0000256" key="5">
    <source>
        <dbReference type="ARBA" id="ARBA00023136"/>
    </source>
</evidence>
<comment type="caution">
    <text evidence="8">The sequence shown here is derived from an EMBL/GenBank/DDBJ whole genome shotgun (WGS) entry which is preliminary data.</text>
</comment>
<evidence type="ECO:0000256" key="4">
    <source>
        <dbReference type="ARBA" id="ARBA00022989"/>
    </source>
</evidence>
<dbReference type="EMBL" id="SNWF01000005">
    <property type="protein sequence ID" value="TDN89683.1"/>
    <property type="molecule type" value="Genomic_DNA"/>
</dbReference>
<dbReference type="AlphaFoldDB" id="A0A4R6G5J2"/>
<evidence type="ECO:0000313" key="8">
    <source>
        <dbReference type="EMBL" id="TDN89683.1"/>
    </source>
</evidence>
<feature type="transmembrane region" description="Helical" evidence="6">
    <location>
        <begin position="149"/>
        <end position="168"/>
    </location>
</feature>
<evidence type="ECO:0000256" key="3">
    <source>
        <dbReference type="ARBA" id="ARBA00022692"/>
    </source>
</evidence>
<dbReference type="InterPro" id="IPR050638">
    <property type="entry name" value="AA-Vitamin_Transporters"/>
</dbReference>
<keyword evidence="5 6" id="KW-0472">Membrane</keyword>
<organism evidence="8 9">
    <name type="scientific">Herminiimonas fonticola</name>
    <dbReference type="NCBI Taxonomy" id="303380"/>
    <lineage>
        <taxon>Bacteria</taxon>
        <taxon>Pseudomonadati</taxon>
        <taxon>Pseudomonadota</taxon>
        <taxon>Betaproteobacteria</taxon>
        <taxon>Burkholderiales</taxon>
        <taxon>Oxalobacteraceae</taxon>
        <taxon>Herminiimonas</taxon>
    </lineage>
</organism>
<name>A0A4R6G5J2_9BURK</name>
<dbReference type="InterPro" id="IPR000620">
    <property type="entry name" value="EamA_dom"/>
</dbReference>
<comment type="subcellular location">
    <subcellularLocation>
        <location evidence="1">Membrane</location>
        <topology evidence="1">Multi-pass membrane protein</topology>
    </subcellularLocation>
</comment>
<feature type="transmembrane region" description="Helical" evidence="6">
    <location>
        <begin position="208"/>
        <end position="231"/>
    </location>
</feature>
<feature type="transmembrane region" description="Helical" evidence="6">
    <location>
        <begin position="38"/>
        <end position="58"/>
    </location>
</feature>
<keyword evidence="9" id="KW-1185">Reference proteome</keyword>
<feature type="transmembrane region" description="Helical" evidence="6">
    <location>
        <begin position="180"/>
        <end position="196"/>
    </location>
</feature>
<evidence type="ECO:0000256" key="1">
    <source>
        <dbReference type="ARBA" id="ARBA00004141"/>
    </source>
</evidence>
<evidence type="ECO:0000259" key="7">
    <source>
        <dbReference type="Pfam" id="PF00892"/>
    </source>
</evidence>
<dbReference type="SUPFAM" id="SSF103481">
    <property type="entry name" value="Multidrug resistance efflux transporter EmrE"/>
    <property type="match status" value="2"/>
</dbReference>
<dbReference type="InterPro" id="IPR037185">
    <property type="entry name" value="EmrE-like"/>
</dbReference>
<dbReference type="GO" id="GO:0016020">
    <property type="term" value="C:membrane"/>
    <property type="evidence" value="ECO:0007669"/>
    <property type="project" value="UniProtKB-SubCell"/>
</dbReference>
<protein>
    <submittedName>
        <fullName evidence="8">Drug/metabolite transporter (DMT)-like permease</fullName>
    </submittedName>
</protein>
<accession>A0A4R6G5J2</accession>
<dbReference type="OrthoDB" id="9784288at2"/>
<evidence type="ECO:0000256" key="2">
    <source>
        <dbReference type="ARBA" id="ARBA00007362"/>
    </source>
</evidence>
<feature type="transmembrane region" description="Helical" evidence="6">
    <location>
        <begin position="270"/>
        <end position="289"/>
    </location>
</feature>
<gene>
    <name evidence="8" type="ORF">EV677_1743</name>
</gene>
<reference evidence="8 9" key="1">
    <citation type="submission" date="2019-03" db="EMBL/GenBank/DDBJ databases">
        <title>Genomic Encyclopedia of Type Strains, Phase IV (KMG-IV): sequencing the most valuable type-strain genomes for metagenomic binning, comparative biology and taxonomic classification.</title>
        <authorList>
            <person name="Goeker M."/>
        </authorList>
    </citation>
    <scope>NUCLEOTIDE SEQUENCE [LARGE SCALE GENOMIC DNA]</scope>
    <source>
        <strain evidence="8 9">DSM 18555</strain>
    </source>
</reference>
<feature type="transmembrane region" description="Helical" evidence="6">
    <location>
        <begin position="295"/>
        <end position="311"/>
    </location>
</feature>
<dbReference type="Proteomes" id="UP000294737">
    <property type="component" value="Unassembled WGS sequence"/>
</dbReference>